<sequence>MPKGSRRLIPVSERLVEELTPIARRAGMSVPELVETILSQAVRILRSRDDVASVLSDSAVLADVARLGMAPVPLEALARVLERAEDDAVEEFTSSVARLASLVAASTRARGLDDNFALAMVLRALLPGMAVDIVDEGKSGKIVVASPVLSGSRIRRFVHAIVSGVVEGFGLAVNGGDESPGLVVVRFKAAG</sequence>
<gene>
    <name evidence="1" type="ordered locus">Hbut_0991</name>
</gene>
<accession>A2BLH7</accession>
<evidence type="ECO:0000313" key="1">
    <source>
        <dbReference type="EMBL" id="ABM80838.1"/>
    </source>
</evidence>
<dbReference type="KEGG" id="hbu:Hbut_0991"/>
<name>A2BLH7_HYPBU</name>
<dbReference type="EnsemblBacteria" id="ABM80838">
    <property type="protein sequence ID" value="ABM80838"/>
    <property type="gene ID" value="Hbut_0991"/>
</dbReference>
<dbReference type="RefSeq" id="WP_011822156.1">
    <property type="nucleotide sequence ID" value="NC_008818.1"/>
</dbReference>
<organism evidence="1 2">
    <name type="scientific">Hyperthermus butylicus (strain DSM 5456 / JCM 9403 / PLM1-5)</name>
    <dbReference type="NCBI Taxonomy" id="415426"/>
    <lineage>
        <taxon>Archaea</taxon>
        <taxon>Thermoproteota</taxon>
        <taxon>Thermoprotei</taxon>
        <taxon>Desulfurococcales</taxon>
        <taxon>Pyrodictiaceae</taxon>
        <taxon>Hyperthermus</taxon>
    </lineage>
</organism>
<reference evidence="1 2" key="1">
    <citation type="journal article" date="2007" name="Archaea">
        <title>The genome of Hyperthermus butylicus: a sulfur-reducing, peptide fermenting, neutrophilic Crenarchaeote growing up to 108 degrees C.</title>
        <authorList>
            <person name="Brugger K."/>
            <person name="Chen L."/>
            <person name="Stark M."/>
            <person name="Zibat A."/>
            <person name="Redder P."/>
            <person name="Ruepp A."/>
            <person name="Awayez M."/>
            <person name="She Q."/>
            <person name="Garrett R.A."/>
            <person name="Klenk H.P."/>
        </authorList>
    </citation>
    <scope>NUCLEOTIDE SEQUENCE [LARGE SCALE GENOMIC DNA]</scope>
    <source>
        <strain evidence="2">DSM 5456 / JCM 9403 / PLM1-5</strain>
    </source>
</reference>
<dbReference type="EMBL" id="CP000493">
    <property type="protein sequence ID" value="ABM80838.1"/>
    <property type="molecule type" value="Genomic_DNA"/>
</dbReference>
<dbReference type="eggNOG" id="arCOG03765">
    <property type="taxonomic scope" value="Archaea"/>
</dbReference>
<dbReference type="STRING" id="415426.Hbut_0991"/>
<dbReference type="AlphaFoldDB" id="A2BLH7"/>
<dbReference type="Proteomes" id="UP000002593">
    <property type="component" value="Chromosome"/>
</dbReference>
<dbReference type="GeneID" id="4782936"/>
<proteinExistence type="predicted"/>
<evidence type="ECO:0000313" key="2">
    <source>
        <dbReference type="Proteomes" id="UP000002593"/>
    </source>
</evidence>
<keyword evidence="2" id="KW-1185">Reference proteome</keyword>
<dbReference type="HOGENOM" id="CLU_1418677_0_0_2"/>
<protein>
    <submittedName>
        <fullName evidence="1">Uncharacterized protein</fullName>
    </submittedName>
</protein>